<evidence type="ECO:0000313" key="3">
    <source>
        <dbReference type="Proteomes" id="UP001590950"/>
    </source>
</evidence>
<reference evidence="2 3" key="1">
    <citation type="submission" date="2024-09" db="EMBL/GenBank/DDBJ databases">
        <title>Rethinking Asexuality: The Enigmatic Case of Functional Sexual Genes in Lepraria (Stereocaulaceae).</title>
        <authorList>
            <person name="Doellman M."/>
            <person name="Sun Y."/>
            <person name="Barcenas-Pena A."/>
            <person name="Lumbsch H.T."/>
            <person name="Grewe F."/>
        </authorList>
    </citation>
    <scope>NUCLEOTIDE SEQUENCE [LARGE SCALE GENOMIC DNA]</scope>
    <source>
        <strain evidence="2 3">Mercado 3170</strain>
    </source>
</reference>
<name>A0ABR4AQY5_9LECA</name>
<dbReference type="Proteomes" id="UP001590950">
    <property type="component" value="Unassembled WGS sequence"/>
</dbReference>
<keyword evidence="3" id="KW-1185">Reference proteome</keyword>
<proteinExistence type="predicted"/>
<gene>
    <name evidence="2" type="ORF">N7G274_001078</name>
</gene>
<organism evidence="2 3">
    <name type="scientific">Stereocaulon virgatum</name>
    <dbReference type="NCBI Taxonomy" id="373712"/>
    <lineage>
        <taxon>Eukaryota</taxon>
        <taxon>Fungi</taxon>
        <taxon>Dikarya</taxon>
        <taxon>Ascomycota</taxon>
        <taxon>Pezizomycotina</taxon>
        <taxon>Lecanoromycetes</taxon>
        <taxon>OSLEUM clade</taxon>
        <taxon>Lecanoromycetidae</taxon>
        <taxon>Lecanorales</taxon>
        <taxon>Lecanorineae</taxon>
        <taxon>Stereocaulaceae</taxon>
        <taxon>Stereocaulon</taxon>
    </lineage>
</organism>
<evidence type="ECO:0000313" key="2">
    <source>
        <dbReference type="EMBL" id="KAL2047059.1"/>
    </source>
</evidence>
<dbReference type="EMBL" id="JBEFKJ010000003">
    <property type="protein sequence ID" value="KAL2047059.1"/>
    <property type="molecule type" value="Genomic_DNA"/>
</dbReference>
<keyword evidence="1" id="KW-0812">Transmembrane</keyword>
<protein>
    <submittedName>
        <fullName evidence="2">Uncharacterized protein</fullName>
    </submittedName>
</protein>
<evidence type="ECO:0000256" key="1">
    <source>
        <dbReference type="SAM" id="Phobius"/>
    </source>
</evidence>
<accession>A0ABR4AQY5</accession>
<comment type="caution">
    <text evidence="2">The sequence shown here is derived from an EMBL/GenBank/DDBJ whole genome shotgun (WGS) entry which is preliminary data.</text>
</comment>
<feature type="transmembrane region" description="Helical" evidence="1">
    <location>
        <begin position="167"/>
        <end position="186"/>
    </location>
</feature>
<keyword evidence="1" id="KW-0472">Membrane</keyword>
<sequence length="210" mass="23793">MSGRTASIIDDANFTRMNEYTRTLDLLRLLYNVLVRIVELWENFESGELQYFEVQENQALRKTWDSYIAGVNKNVTELRFLRRTLQQKIEIFDNKRSGLVNASAMVESRAATTQGRNIGRLTKVTVVSQDNSPLTMQGAVDSSKVYLPLSLGTAVFSMVILPKGASWVIYAVLVVSLLALTLAIAFRRDLIHLVRPLWHKGVRKESPCFP</sequence>
<keyword evidence="1" id="KW-1133">Transmembrane helix</keyword>